<accession>A0A5N5TA06</accession>
<comment type="caution">
    <text evidence="10">The sequence shown here is derived from an EMBL/GenBank/DDBJ whole genome shotgun (WGS) entry which is preliminary data.</text>
</comment>
<gene>
    <name evidence="10" type="primary">Mfsd11</name>
    <name evidence="10" type="ORF">Anas_10385</name>
</gene>
<evidence type="ECO:0000256" key="7">
    <source>
        <dbReference type="ARBA" id="ARBA00040302"/>
    </source>
</evidence>
<dbReference type="SUPFAM" id="SSF103473">
    <property type="entry name" value="MFS general substrate transporter"/>
    <property type="match status" value="1"/>
</dbReference>
<dbReference type="AlphaFoldDB" id="A0A5N5TA06"/>
<feature type="transmembrane region" description="Helical" evidence="9">
    <location>
        <begin position="268"/>
        <end position="290"/>
    </location>
</feature>
<evidence type="ECO:0000256" key="4">
    <source>
        <dbReference type="ARBA" id="ARBA00022989"/>
    </source>
</evidence>
<evidence type="ECO:0000256" key="1">
    <source>
        <dbReference type="ARBA" id="ARBA00004141"/>
    </source>
</evidence>
<protein>
    <recommendedName>
        <fullName evidence="7">UNC93-like protein MFSD11</fullName>
    </recommendedName>
    <alternativeName>
        <fullName evidence="8">Major facilitator superfamily domain-containing protein 11</fullName>
    </alternativeName>
</protein>
<feature type="transmembrane region" description="Helical" evidence="9">
    <location>
        <begin position="231"/>
        <end position="248"/>
    </location>
</feature>
<keyword evidence="3 9" id="KW-0812">Transmembrane</keyword>
<feature type="transmembrane region" description="Helical" evidence="9">
    <location>
        <begin position="12"/>
        <end position="31"/>
    </location>
</feature>
<dbReference type="Gene3D" id="1.20.1250.20">
    <property type="entry name" value="MFS general substrate transporter like domains"/>
    <property type="match status" value="2"/>
</dbReference>
<keyword evidence="4 9" id="KW-1133">Transmembrane helix</keyword>
<dbReference type="CDD" id="cd17407">
    <property type="entry name" value="MFS_MFSD11"/>
    <property type="match status" value="1"/>
</dbReference>
<evidence type="ECO:0000313" key="11">
    <source>
        <dbReference type="Proteomes" id="UP000326759"/>
    </source>
</evidence>
<feature type="transmembrane region" description="Helical" evidence="9">
    <location>
        <begin position="341"/>
        <end position="360"/>
    </location>
</feature>
<name>A0A5N5TA06_9CRUS</name>
<evidence type="ECO:0000256" key="9">
    <source>
        <dbReference type="SAM" id="Phobius"/>
    </source>
</evidence>
<dbReference type="InterPro" id="IPR051617">
    <property type="entry name" value="UNC-93-like_regulator"/>
</dbReference>
<dbReference type="Pfam" id="PF05978">
    <property type="entry name" value="UNC-93"/>
    <property type="match status" value="1"/>
</dbReference>
<feature type="transmembrane region" description="Helical" evidence="9">
    <location>
        <begin position="144"/>
        <end position="165"/>
    </location>
</feature>
<feature type="transmembrane region" description="Helical" evidence="9">
    <location>
        <begin position="109"/>
        <end position="132"/>
    </location>
</feature>
<feature type="transmembrane region" description="Helical" evidence="9">
    <location>
        <begin position="302"/>
        <end position="321"/>
    </location>
</feature>
<keyword evidence="11" id="KW-1185">Reference proteome</keyword>
<dbReference type="PANTHER" id="PTHR23294:SF0">
    <property type="entry name" value="UNC93-LIKE PROTEIN MFSD11"/>
    <property type="match status" value="1"/>
</dbReference>
<evidence type="ECO:0000256" key="6">
    <source>
        <dbReference type="ARBA" id="ARBA00023180"/>
    </source>
</evidence>
<organism evidence="10 11">
    <name type="scientific">Armadillidium nasatum</name>
    <dbReference type="NCBI Taxonomy" id="96803"/>
    <lineage>
        <taxon>Eukaryota</taxon>
        <taxon>Metazoa</taxon>
        <taxon>Ecdysozoa</taxon>
        <taxon>Arthropoda</taxon>
        <taxon>Crustacea</taxon>
        <taxon>Multicrustacea</taxon>
        <taxon>Malacostraca</taxon>
        <taxon>Eumalacostraca</taxon>
        <taxon>Peracarida</taxon>
        <taxon>Isopoda</taxon>
        <taxon>Oniscidea</taxon>
        <taxon>Crinocheta</taxon>
        <taxon>Armadillidiidae</taxon>
        <taxon>Armadillidium</taxon>
    </lineage>
</organism>
<feature type="transmembrane region" description="Helical" evidence="9">
    <location>
        <begin position="84"/>
        <end position="103"/>
    </location>
</feature>
<feature type="transmembrane region" description="Helical" evidence="9">
    <location>
        <begin position="51"/>
        <end position="72"/>
    </location>
</feature>
<dbReference type="GO" id="GO:0016020">
    <property type="term" value="C:membrane"/>
    <property type="evidence" value="ECO:0007669"/>
    <property type="project" value="UniProtKB-SubCell"/>
</dbReference>
<dbReference type="EMBL" id="SEYY01006443">
    <property type="protein sequence ID" value="KAB7502898.1"/>
    <property type="molecule type" value="Genomic_DNA"/>
</dbReference>
<comment type="subcellular location">
    <subcellularLocation>
        <location evidence="1">Membrane</location>
        <topology evidence="1">Multi-pass membrane protein</topology>
    </subcellularLocation>
</comment>
<evidence type="ECO:0000256" key="5">
    <source>
        <dbReference type="ARBA" id="ARBA00023136"/>
    </source>
</evidence>
<evidence type="ECO:0000256" key="8">
    <source>
        <dbReference type="ARBA" id="ARBA00041910"/>
    </source>
</evidence>
<reference evidence="10 11" key="1">
    <citation type="journal article" date="2019" name="PLoS Biol.">
        <title>Sex chromosomes control vertical transmission of feminizing Wolbachia symbionts in an isopod.</title>
        <authorList>
            <person name="Becking T."/>
            <person name="Chebbi M.A."/>
            <person name="Giraud I."/>
            <person name="Moumen B."/>
            <person name="Laverre T."/>
            <person name="Caubet Y."/>
            <person name="Peccoud J."/>
            <person name="Gilbert C."/>
            <person name="Cordaux R."/>
        </authorList>
    </citation>
    <scope>NUCLEOTIDE SEQUENCE [LARGE SCALE GENOMIC DNA]</scope>
    <source>
        <strain evidence="10">ANa2</strain>
        <tissue evidence="10">Whole body excluding digestive tract and cuticle</tissue>
    </source>
</reference>
<sequence>MAKMWFKFEDKRLFHVLHLSVAFMLIFTAFQTEGNMQQIVIDSIKKIDEDFNGSGYISLAVIYATFATCNWLAPSVLSFIGPKLTMIFGGVTYVLFIGCFLWPQTWLLYLTSVIVGVGAACIWTGQGNYLTLMSDKETIARNSGIFWAMLQSSFLFGNLFVFFEFQGQEFIDKPTQTTVFTILTIVGAVGVFVMFFLPNPGSTAGAGREDNVGSPSEELRKSFALFRTTEMILLSFTFFYTGIELSFFSGVYSACVGFTKRFDDPKKLVGLSGIFIGCGEILGGAVFGIFGKRTIKFGRDPIIILGYVVHMICFFLIFMNLPTNSPFEDTYDPSYFKYGVPNEVVAMLCSFLLGFGDACYNTQIYSILGSVYADKSGPAFALFKFTQSLAAAACFFYASVLQLNWHLLILIITGTIGTWTFCKVEWKEYAKTNRSKPETVAFD</sequence>
<evidence type="ECO:0000256" key="2">
    <source>
        <dbReference type="ARBA" id="ARBA00009172"/>
    </source>
</evidence>
<evidence type="ECO:0000313" key="10">
    <source>
        <dbReference type="EMBL" id="KAB7502898.1"/>
    </source>
</evidence>
<keyword evidence="6" id="KW-0325">Glycoprotein</keyword>
<feature type="transmembrane region" description="Helical" evidence="9">
    <location>
        <begin position="177"/>
        <end position="197"/>
    </location>
</feature>
<comment type="similarity">
    <text evidence="2">Belongs to the unc-93 family.</text>
</comment>
<dbReference type="InterPro" id="IPR036259">
    <property type="entry name" value="MFS_trans_sf"/>
</dbReference>
<feature type="transmembrane region" description="Helical" evidence="9">
    <location>
        <begin position="381"/>
        <end position="399"/>
    </location>
</feature>
<feature type="transmembrane region" description="Helical" evidence="9">
    <location>
        <begin position="405"/>
        <end position="426"/>
    </location>
</feature>
<dbReference type="InterPro" id="IPR010291">
    <property type="entry name" value="Ion_channel_UNC-93"/>
</dbReference>
<dbReference type="Proteomes" id="UP000326759">
    <property type="component" value="Unassembled WGS sequence"/>
</dbReference>
<keyword evidence="5 9" id="KW-0472">Membrane</keyword>
<evidence type="ECO:0000256" key="3">
    <source>
        <dbReference type="ARBA" id="ARBA00022692"/>
    </source>
</evidence>
<dbReference type="PANTHER" id="PTHR23294">
    <property type="entry name" value="ET TRANSLATION PRODUCT-RELATED"/>
    <property type="match status" value="1"/>
</dbReference>
<dbReference type="OrthoDB" id="196103at2759"/>
<proteinExistence type="inferred from homology"/>